<dbReference type="Pfam" id="PF04397">
    <property type="entry name" value="LytTR"/>
    <property type="match status" value="1"/>
</dbReference>
<evidence type="ECO:0000259" key="6">
    <source>
        <dbReference type="PROSITE" id="PS50110"/>
    </source>
</evidence>
<dbReference type="Gene3D" id="3.40.50.2300">
    <property type="match status" value="1"/>
</dbReference>
<evidence type="ECO:0000259" key="7">
    <source>
        <dbReference type="PROSITE" id="PS50930"/>
    </source>
</evidence>
<dbReference type="Proteomes" id="UP001212401">
    <property type="component" value="Unassembled WGS sequence"/>
</dbReference>
<dbReference type="Proteomes" id="UP001527392">
    <property type="component" value="Unassembled WGS sequence"/>
</dbReference>
<keyword evidence="5" id="KW-0597">Phosphoprotein</keyword>
<dbReference type="GO" id="GO:0000156">
    <property type="term" value="F:phosphorelay response regulator activity"/>
    <property type="evidence" value="ECO:0007669"/>
    <property type="project" value="InterPro"/>
</dbReference>
<dbReference type="InterPro" id="IPR011006">
    <property type="entry name" value="CheY-like_superfamily"/>
</dbReference>
<protein>
    <submittedName>
        <fullName evidence="8">Response regulator transcription factor</fullName>
    </submittedName>
</protein>
<dbReference type="PROSITE" id="PS50110">
    <property type="entry name" value="RESPONSE_REGULATORY"/>
    <property type="match status" value="1"/>
</dbReference>
<sequence length="224" mass="26094">MLKVFIMEDNLQQLNNLQAVVKTILLKLQVTDSLVLPFSSTTSLNKALPEPSADNVFILDLQINHNKRAGLQLSQLIRQRDPEASIIFITVHDELLYTTYKYRVQALDFISKDQDNIEQELMKDFRLITRQHQKKAENLFHYTSYNQDRTILLDDICFFKSNKGNTHSATIFTNDNRVIEIHQNLTTIANNDSRFIRVHRSYLVNPHTVKTWTSIIAKLNFTMV</sequence>
<dbReference type="PROSITE" id="PS50930">
    <property type="entry name" value="HTH_LYTTR"/>
    <property type="match status" value="1"/>
</dbReference>
<feature type="domain" description="HTH LytTR-type" evidence="7">
    <location>
        <begin position="140"/>
        <end position="210"/>
    </location>
</feature>
<reference evidence="8 11" key="1">
    <citation type="submission" date="2022-01" db="EMBL/GenBank/DDBJ databases">
        <title>VMRC isolate genome collection.</title>
        <authorList>
            <person name="France M."/>
            <person name="Rutt L."/>
            <person name="Humphrys M."/>
            <person name="Ravel J."/>
        </authorList>
    </citation>
    <scope>NUCLEOTIDE SEQUENCE</scope>
    <source>
        <strain evidence="9 11">C0030B4</strain>
        <strain evidence="8">C0048A1</strain>
    </source>
</reference>
<dbReference type="GO" id="GO:0003677">
    <property type="term" value="F:DNA binding"/>
    <property type="evidence" value="ECO:0007669"/>
    <property type="project" value="InterPro"/>
</dbReference>
<dbReference type="PANTHER" id="PTHR37299:SF3">
    <property type="entry name" value="STAGE 0 SPORULATION PROTEIN A HOMOLOG"/>
    <property type="match status" value="1"/>
</dbReference>
<feature type="domain" description="Response regulatory" evidence="6">
    <location>
        <begin position="3"/>
        <end position="127"/>
    </location>
</feature>
<dbReference type="EMBL" id="JAKHMS010000026">
    <property type="protein sequence ID" value="MCZ3782141.1"/>
    <property type="molecule type" value="Genomic_DNA"/>
</dbReference>
<evidence type="ECO:0000256" key="1">
    <source>
        <dbReference type="ARBA" id="ARBA00022490"/>
    </source>
</evidence>
<evidence type="ECO:0000313" key="9">
    <source>
        <dbReference type="EMBL" id="MCZ3782141.1"/>
    </source>
</evidence>
<evidence type="ECO:0000313" key="8">
    <source>
        <dbReference type="EMBL" id="MCZ3668204.1"/>
    </source>
</evidence>
<dbReference type="InterPro" id="IPR001789">
    <property type="entry name" value="Sig_transdc_resp-reg_receiver"/>
</dbReference>
<dbReference type="RefSeq" id="WP_003717631.1">
    <property type="nucleotide sequence ID" value="NZ_CAKMAX010000040.1"/>
</dbReference>
<dbReference type="SMART" id="SM00850">
    <property type="entry name" value="LytTR"/>
    <property type="match status" value="1"/>
</dbReference>
<keyword evidence="1" id="KW-0963">Cytoplasm</keyword>
<keyword evidence="3" id="KW-0010">Activator</keyword>
<accession>A0AAP3GE90</accession>
<evidence type="ECO:0000313" key="10">
    <source>
        <dbReference type="Proteomes" id="UP001212401"/>
    </source>
</evidence>
<keyword evidence="2" id="KW-0902">Two-component regulatory system</keyword>
<evidence type="ECO:0000256" key="3">
    <source>
        <dbReference type="ARBA" id="ARBA00023159"/>
    </source>
</evidence>
<evidence type="ECO:0000313" key="11">
    <source>
        <dbReference type="Proteomes" id="UP001527392"/>
    </source>
</evidence>
<evidence type="ECO:0000256" key="5">
    <source>
        <dbReference type="PROSITE-ProRule" id="PRU00169"/>
    </source>
</evidence>
<dbReference type="InterPro" id="IPR007492">
    <property type="entry name" value="LytTR_DNA-bd_dom"/>
</dbReference>
<gene>
    <name evidence="9" type="ORF">L2504_08375</name>
    <name evidence="8" type="ORF">L2724_07955</name>
</gene>
<name>A0AAP3GE90_9LACO</name>
<keyword evidence="11" id="KW-1185">Reference proteome</keyword>
<comment type="caution">
    <text evidence="8">The sequence shown here is derived from an EMBL/GenBank/DDBJ whole genome shotgun (WGS) entry which is preliminary data.</text>
</comment>
<feature type="modified residue" description="4-aspartylphosphate" evidence="5">
    <location>
        <position position="60"/>
    </location>
</feature>
<organism evidence="8 10">
    <name type="scientific">Limosilactobacillus vaginalis</name>
    <dbReference type="NCBI Taxonomy" id="1633"/>
    <lineage>
        <taxon>Bacteria</taxon>
        <taxon>Bacillati</taxon>
        <taxon>Bacillota</taxon>
        <taxon>Bacilli</taxon>
        <taxon>Lactobacillales</taxon>
        <taxon>Lactobacillaceae</taxon>
        <taxon>Limosilactobacillus</taxon>
    </lineage>
</organism>
<comment type="function">
    <text evidence="4">Required for high-level post-exponential phase expression of a series of secreted proteins.</text>
</comment>
<evidence type="ECO:0000256" key="4">
    <source>
        <dbReference type="ARBA" id="ARBA00037164"/>
    </source>
</evidence>
<dbReference type="Pfam" id="PF00072">
    <property type="entry name" value="Response_reg"/>
    <property type="match status" value="1"/>
</dbReference>
<proteinExistence type="predicted"/>
<dbReference type="PANTHER" id="PTHR37299">
    <property type="entry name" value="TRANSCRIPTIONAL REGULATOR-RELATED"/>
    <property type="match status" value="1"/>
</dbReference>
<dbReference type="Gene3D" id="2.40.50.40">
    <property type="match status" value="1"/>
</dbReference>
<dbReference type="InterPro" id="IPR046947">
    <property type="entry name" value="LytR-like"/>
</dbReference>
<dbReference type="AlphaFoldDB" id="A0AAP3GE90"/>
<evidence type="ECO:0000256" key="2">
    <source>
        <dbReference type="ARBA" id="ARBA00023012"/>
    </source>
</evidence>
<dbReference type="SUPFAM" id="SSF52172">
    <property type="entry name" value="CheY-like"/>
    <property type="match status" value="1"/>
</dbReference>
<dbReference type="EMBL" id="JAKHPH010000026">
    <property type="protein sequence ID" value="MCZ3668204.1"/>
    <property type="molecule type" value="Genomic_DNA"/>
</dbReference>